<proteinExistence type="inferred from homology"/>
<dbReference type="InterPro" id="IPR057666">
    <property type="entry name" value="DrpA_SLOG"/>
</dbReference>
<accession>A0A1H3GAK2</accession>
<dbReference type="EMBL" id="FNOW01000023">
    <property type="protein sequence ID" value="SDX99359.1"/>
    <property type="molecule type" value="Genomic_DNA"/>
</dbReference>
<dbReference type="Pfam" id="PF02481">
    <property type="entry name" value="DNA_processg_A"/>
    <property type="match status" value="1"/>
</dbReference>
<dbReference type="NCBIfam" id="TIGR00732">
    <property type="entry name" value="dprA"/>
    <property type="match status" value="1"/>
</dbReference>
<dbReference type="PANTHER" id="PTHR43022:SF1">
    <property type="entry name" value="PROTEIN SMF"/>
    <property type="match status" value="1"/>
</dbReference>
<dbReference type="PANTHER" id="PTHR43022">
    <property type="entry name" value="PROTEIN SMF"/>
    <property type="match status" value="1"/>
</dbReference>
<evidence type="ECO:0000259" key="4">
    <source>
        <dbReference type="Pfam" id="PF17782"/>
    </source>
</evidence>
<gene>
    <name evidence="5" type="ORF">SAMN05421644_12324</name>
</gene>
<evidence type="ECO:0000256" key="2">
    <source>
        <dbReference type="SAM" id="MobiDB-lite"/>
    </source>
</evidence>
<dbReference type="Gene3D" id="1.10.10.10">
    <property type="entry name" value="Winged helix-like DNA-binding domain superfamily/Winged helix DNA-binding domain"/>
    <property type="match status" value="1"/>
</dbReference>
<dbReference type="STRING" id="61595.SAMN05421644_12324"/>
<evidence type="ECO:0000313" key="5">
    <source>
        <dbReference type="EMBL" id="SDX99359.1"/>
    </source>
</evidence>
<evidence type="ECO:0000259" key="3">
    <source>
        <dbReference type="Pfam" id="PF02481"/>
    </source>
</evidence>
<reference evidence="6" key="1">
    <citation type="submission" date="2016-10" db="EMBL/GenBank/DDBJ databases">
        <authorList>
            <person name="Varghese N."/>
            <person name="Submissions S."/>
        </authorList>
    </citation>
    <scope>NUCLEOTIDE SEQUENCE [LARGE SCALE GENOMIC DNA]</scope>
    <source>
        <strain evidence="6">DSM 173</strain>
    </source>
</reference>
<dbReference type="SUPFAM" id="SSF102405">
    <property type="entry name" value="MCP/YpsA-like"/>
    <property type="match status" value="1"/>
</dbReference>
<feature type="domain" description="Smf/DprA SLOG" evidence="3">
    <location>
        <begin position="94"/>
        <end position="301"/>
    </location>
</feature>
<dbReference type="Gene3D" id="3.40.50.450">
    <property type="match status" value="1"/>
</dbReference>
<comment type="similarity">
    <text evidence="1">Belongs to the DprA/Smf family.</text>
</comment>
<keyword evidence="6" id="KW-1185">Reference proteome</keyword>
<evidence type="ECO:0000256" key="1">
    <source>
        <dbReference type="ARBA" id="ARBA00006525"/>
    </source>
</evidence>
<protein>
    <submittedName>
        <fullName evidence="5">DNA processing protein</fullName>
    </submittedName>
</protein>
<dbReference type="RefSeq" id="WP_177169024.1">
    <property type="nucleotide sequence ID" value="NZ_FNOW01000023.1"/>
</dbReference>
<name>A0A1H3GAK2_ALLWA</name>
<dbReference type="AlphaFoldDB" id="A0A1H3GAK2"/>
<sequence>MPPLQFDPPPAAPDASEDAAVRDWLTLSLAPRIGPRTFLRLLEQFGSPSAVLAARDTQLANSGLKPDTIAALKRPDPDQLAPIFAWAKRPEAHLITLIDPRYPPQLAEIADPPPVLYARGQVAWLAEPQLAIVGSRNPSAAGREITASFARWLAEQGLIITSGLAVGVDGAAHSAALERGASIAVLGTGPDQVYPAEHRDLARRLVERGVMVSELPPGTGPLARNFPRRNRLISGLSLGVLVTEAALNSGSLITARLALEHGREVFAIPGSIRNPLARGCHALIRDGAKLVEEPDDILAELAPRLRAELTAAERPALSTRSANRSNSSPMTISASAQPPLVPTTPLSPEQAQLLQTLGHDPANLDELTERTGWAVEQISAMLLLLELEGHVSCLPGGRYARVSSAT</sequence>
<feature type="domain" description="DprA winged helix" evidence="4">
    <location>
        <begin position="338"/>
        <end position="397"/>
    </location>
</feature>
<organism evidence="5 6">
    <name type="scientific">Allochromatium warmingii</name>
    <name type="common">Chromatium warmingii</name>
    <dbReference type="NCBI Taxonomy" id="61595"/>
    <lineage>
        <taxon>Bacteria</taxon>
        <taxon>Pseudomonadati</taxon>
        <taxon>Pseudomonadota</taxon>
        <taxon>Gammaproteobacteria</taxon>
        <taxon>Chromatiales</taxon>
        <taxon>Chromatiaceae</taxon>
        <taxon>Allochromatium</taxon>
    </lineage>
</organism>
<dbReference type="InterPro" id="IPR003488">
    <property type="entry name" value="DprA"/>
</dbReference>
<dbReference type="InterPro" id="IPR041614">
    <property type="entry name" value="DprA_WH"/>
</dbReference>
<dbReference type="Pfam" id="PF21102">
    <property type="entry name" value="DprA_N"/>
    <property type="match status" value="1"/>
</dbReference>
<feature type="compositionally biased region" description="Polar residues" evidence="2">
    <location>
        <begin position="318"/>
        <end position="336"/>
    </location>
</feature>
<dbReference type="Proteomes" id="UP000198672">
    <property type="component" value="Unassembled WGS sequence"/>
</dbReference>
<dbReference type="GO" id="GO:0009294">
    <property type="term" value="P:DNA-mediated transformation"/>
    <property type="evidence" value="ECO:0007669"/>
    <property type="project" value="InterPro"/>
</dbReference>
<evidence type="ECO:0000313" key="6">
    <source>
        <dbReference type="Proteomes" id="UP000198672"/>
    </source>
</evidence>
<dbReference type="Pfam" id="PF17782">
    <property type="entry name" value="WHD_DprA"/>
    <property type="match status" value="1"/>
</dbReference>
<dbReference type="InterPro" id="IPR036388">
    <property type="entry name" value="WH-like_DNA-bd_sf"/>
</dbReference>
<feature type="region of interest" description="Disordered" evidence="2">
    <location>
        <begin position="312"/>
        <end position="346"/>
    </location>
</feature>